<keyword evidence="5 6" id="KW-0408">Iron</keyword>
<evidence type="ECO:0000256" key="1">
    <source>
        <dbReference type="ARBA" id="ARBA00006950"/>
    </source>
</evidence>
<keyword evidence="3 6" id="KW-0479">Metal-binding</keyword>
<dbReference type="RefSeq" id="WP_167940045.1">
    <property type="nucleotide sequence ID" value="NZ_JAATJA010000001.1"/>
</dbReference>
<keyword evidence="10" id="KW-1185">Reference proteome</keyword>
<reference evidence="9 10" key="1">
    <citation type="submission" date="2020-03" db="EMBL/GenBank/DDBJ databases">
        <title>Genomic Encyclopedia of Type Strains, Phase IV (KMG-IV): sequencing the most valuable type-strain genomes for metagenomic binning, comparative biology and taxonomic classification.</title>
        <authorList>
            <person name="Goeker M."/>
        </authorList>
    </citation>
    <scope>NUCLEOTIDE SEQUENCE [LARGE SCALE GENOMIC DNA]</scope>
    <source>
        <strain evidence="9 10">DSM 24233</strain>
    </source>
</reference>
<comment type="caution">
    <text evidence="9">The sequence shown here is derived from an EMBL/GenBank/DDBJ whole genome shotgun (WGS) entry which is preliminary data.</text>
</comment>
<comment type="function">
    <text evidence="7">Iron-storage protein.</text>
</comment>
<feature type="binding site" evidence="6">
    <location>
        <position position="17"/>
    </location>
    <ligand>
        <name>Fe cation</name>
        <dbReference type="ChEBI" id="CHEBI:24875"/>
        <label>1</label>
    </ligand>
</feature>
<dbReference type="FunFam" id="1.20.1260.10:FF:000001">
    <property type="entry name" value="Non-heme ferritin"/>
    <property type="match status" value="1"/>
</dbReference>
<evidence type="ECO:0000313" key="10">
    <source>
        <dbReference type="Proteomes" id="UP000580856"/>
    </source>
</evidence>
<protein>
    <recommendedName>
        <fullName evidence="7">Ferritin</fullName>
        <ecNumber evidence="7">1.16.3.2</ecNumber>
    </recommendedName>
</protein>
<evidence type="ECO:0000259" key="8">
    <source>
        <dbReference type="PROSITE" id="PS50905"/>
    </source>
</evidence>
<dbReference type="EMBL" id="JAATJA010000001">
    <property type="protein sequence ID" value="NJB66951.1"/>
    <property type="molecule type" value="Genomic_DNA"/>
</dbReference>
<dbReference type="InterPro" id="IPR001519">
    <property type="entry name" value="Ferritin"/>
</dbReference>
<dbReference type="GO" id="GO:0042802">
    <property type="term" value="F:identical protein binding"/>
    <property type="evidence" value="ECO:0007669"/>
    <property type="project" value="UniProtKB-ARBA"/>
</dbReference>
<dbReference type="GO" id="GO:0008198">
    <property type="term" value="F:ferrous iron binding"/>
    <property type="evidence" value="ECO:0007669"/>
    <property type="project" value="TreeGrafter"/>
</dbReference>
<dbReference type="Gene3D" id="1.20.1260.10">
    <property type="match status" value="1"/>
</dbReference>
<accession>A0A846QFD4</accession>
<dbReference type="InterPro" id="IPR041719">
    <property type="entry name" value="Ferritin_prok"/>
</dbReference>
<dbReference type="GO" id="GO:0006826">
    <property type="term" value="P:iron ion transport"/>
    <property type="evidence" value="ECO:0007669"/>
    <property type="project" value="InterPro"/>
</dbReference>
<dbReference type="GO" id="GO:0008199">
    <property type="term" value="F:ferric iron binding"/>
    <property type="evidence" value="ECO:0007669"/>
    <property type="project" value="InterPro"/>
</dbReference>
<dbReference type="GO" id="GO:0004322">
    <property type="term" value="F:ferroxidase activity"/>
    <property type="evidence" value="ECO:0007669"/>
    <property type="project" value="TreeGrafter"/>
</dbReference>
<keyword evidence="7" id="KW-0963">Cytoplasm</keyword>
<dbReference type="Pfam" id="PF00210">
    <property type="entry name" value="Ferritin"/>
    <property type="match status" value="1"/>
</dbReference>
<name>A0A846QFD4_9BACT</name>
<dbReference type="InterPro" id="IPR009040">
    <property type="entry name" value="Ferritin-like_diiron"/>
</dbReference>
<sequence length="170" mass="19517">MLSGTMEKALSEQIKWELYSSYLYLSMSGYFATKGLPGFANWMRIQAQEELFHAMKFHDYVLERGGRVKLAVIDAPPATWKHPEEVFEETLKHEQQVTRRINDLMDVAQKEKDHACGIFLQWFISEQVEEEDSVSDALNKLRLVGKDGGGLFMLDRELGMRVFTPPTAAQ</sequence>
<organism evidence="9 10">
    <name type="scientific">Desulfobaculum xiamenense</name>
    <dbReference type="NCBI Taxonomy" id="995050"/>
    <lineage>
        <taxon>Bacteria</taxon>
        <taxon>Pseudomonadati</taxon>
        <taxon>Thermodesulfobacteriota</taxon>
        <taxon>Desulfovibrionia</taxon>
        <taxon>Desulfovibrionales</taxon>
        <taxon>Desulfovibrionaceae</taxon>
        <taxon>Desulfobaculum</taxon>
    </lineage>
</organism>
<feature type="binding site" evidence="6">
    <location>
        <position position="50"/>
    </location>
    <ligand>
        <name>Fe cation</name>
        <dbReference type="ChEBI" id="CHEBI:24875"/>
        <label>1</label>
    </ligand>
</feature>
<evidence type="ECO:0000313" key="9">
    <source>
        <dbReference type="EMBL" id="NJB66951.1"/>
    </source>
</evidence>
<comment type="catalytic activity">
    <reaction evidence="7">
        <text>4 Fe(2+) + O2 + 6 H2O = 4 iron(III) oxide-hydroxide + 12 H(+)</text>
        <dbReference type="Rhea" id="RHEA:11972"/>
        <dbReference type="ChEBI" id="CHEBI:15377"/>
        <dbReference type="ChEBI" id="CHEBI:15378"/>
        <dbReference type="ChEBI" id="CHEBI:15379"/>
        <dbReference type="ChEBI" id="CHEBI:29033"/>
        <dbReference type="ChEBI" id="CHEBI:78619"/>
        <dbReference type="EC" id="1.16.3.2"/>
    </reaction>
</comment>
<dbReference type="GO" id="GO:0005829">
    <property type="term" value="C:cytosol"/>
    <property type="evidence" value="ECO:0007669"/>
    <property type="project" value="TreeGrafter"/>
</dbReference>
<dbReference type="InterPro" id="IPR009078">
    <property type="entry name" value="Ferritin-like_SF"/>
</dbReference>
<feature type="binding site" evidence="6">
    <location>
        <position position="127"/>
    </location>
    <ligand>
        <name>Fe cation</name>
        <dbReference type="ChEBI" id="CHEBI:24875"/>
        <label>1</label>
    </ligand>
</feature>
<dbReference type="PANTHER" id="PTHR11431">
    <property type="entry name" value="FERRITIN"/>
    <property type="match status" value="1"/>
</dbReference>
<dbReference type="SUPFAM" id="SSF47240">
    <property type="entry name" value="Ferritin-like"/>
    <property type="match status" value="1"/>
</dbReference>
<feature type="binding site" evidence="6">
    <location>
        <position position="53"/>
    </location>
    <ligand>
        <name>Fe cation</name>
        <dbReference type="ChEBI" id="CHEBI:24875"/>
        <label>1</label>
    </ligand>
</feature>
<dbReference type="InterPro" id="IPR008331">
    <property type="entry name" value="Ferritin_DPS_dom"/>
</dbReference>
<dbReference type="EC" id="1.16.3.2" evidence="7"/>
<evidence type="ECO:0000256" key="5">
    <source>
        <dbReference type="ARBA" id="ARBA00023004"/>
    </source>
</evidence>
<evidence type="ECO:0000256" key="6">
    <source>
        <dbReference type="PIRSR" id="PIRSR601519-1"/>
    </source>
</evidence>
<dbReference type="Proteomes" id="UP000580856">
    <property type="component" value="Unassembled WGS sequence"/>
</dbReference>
<dbReference type="PROSITE" id="PS50905">
    <property type="entry name" value="FERRITIN_LIKE"/>
    <property type="match status" value="1"/>
</dbReference>
<comment type="subcellular location">
    <subcellularLocation>
        <location evidence="7">Cytoplasm</location>
    </subcellularLocation>
</comment>
<evidence type="ECO:0000256" key="2">
    <source>
        <dbReference type="ARBA" id="ARBA00022434"/>
    </source>
</evidence>
<dbReference type="AlphaFoldDB" id="A0A846QFD4"/>
<proteinExistence type="inferred from homology"/>
<feature type="binding site" evidence="6">
    <location>
        <position position="94"/>
    </location>
    <ligand>
        <name>Fe cation</name>
        <dbReference type="ChEBI" id="CHEBI:24875"/>
        <label>1</label>
    </ligand>
</feature>
<evidence type="ECO:0000256" key="4">
    <source>
        <dbReference type="ARBA" id="ARBA00023002"/>
    </source>
</evidence>
<evidence type="ECO:0000256" key="3">
    <source>
        <dbReference type="ARBA" id="ARBA00022723"/>
    </source>
</evidence>
<keyword evidence="2 7" id="KW-0409">Iron storage</keyword>
<dbReference type="PANTHER" id="PTHR11431:SF127">
    <property type="entry name" value="BACTERIAL NON-HEME FERRITIN"/>
    <property type="match status" value="1"/>
</dbReference>
<gene>
    <name evidence="9" type="ORF">GGQ74_000591</name>
</gene>
<dbReference type="GO" id="GO:0006879">
    <property type="term" value="P:intracellular iron ion homeostasis"/>
    <property type="evidence" value="ECO:0007669"/>
    <property type="project" value="UniProtKB-KW"/>
</dbReference>
<dbReference type="CDD" id="cd01055">
    <property type="entry name" value="Nonheme_Ferritin"/>
    <property type="match status" value="1"/>
</dbReference>
<comment type="similarity">
    <text evidence="1 7">Belongs to the ferritin family. Prokaryotic subfamily.</text>
</comment>
<evidence type="ECO:0000256" key="7">
    <source>
        <dbReference type="RuleBase" id="RU361145"/>
    </source>
</evidence>
<feature type="domain" description="Ferritin-like diiron" evidence="8">
    <location>
        <begin position="1"/>
        <end position="145"/>
    </location>
</feature>
<keyword evidence="4 9" id="KW-0560">Oxidoreductase</keyword>
<dbReference type="InterPro" id="IPR012347">
    <property type="entry name" value="Ferritin-like"/>
</dbReference>